<keyword evidence="1" id="KW-0812">Transmembrane</keyword>
<feature type="transmembrane region" description="Helical" evidence="1">
    <location>
        <begin position="7"/>
        <end position="34"/>
    </location>
</feature>
<name>A0A9R1D715_9EURY</name>
<comment type="caution">
    <text evidence="2">The sequence shown here is derived from an EMBL/GenBank/DDBJ whole genome shotgun (WGS) entry which is preliminary data.</text>
</comment>
<protein>
    <submittedName>
        <fullName evidence="2">Uncharacterized protein</fullName>
    </submittedName>
</protein>
<accession>A0A9R1D715</accession>
<sequence>MFPESDTGVYVTSGVFALVVFAVAVTVAVGWTVLDLTAGTLLTLSLGFLLFIGVYFVSLVVYREIDRRERAE</sequence>
<gene>
    <name evidence="2" type="ORF">KM295_10440</name>
</gene>
<feature type="transmembrane region" description="Helical" evidence="1">
    <location>
        <begin position="40"/>
        <end position="62"/>
    </location>
</feature>
<organism evidence="2 3">
    <name type="scientific">Natronomonas aquatica</name>
    <dbReference type="NCBI Taxonomy" id="2841590"/>
    <lineage>
        <taxon>Archaea</taxon>
        <taxon>Methanobacteriati</taxon>
        <taxon>Methanobacteriota</taxon>
        <taxon>Stenosarchaea group</taxon>
        <taxon>Halobacteria</taxon>
        <taxon>Halobacteriales</taxon>
        <taxon>Natronomonadaceae</taxon>
        <taxon>Natronomonas</taxon>
    </lineage>
</organism>
<proteinExistence type="predicted"/>
<keyword evidence="1" id="KW-1133">Transmembrane helix</keyword>
<dbReference type="EMBL" id="JAHLKM010000013">
    <property type="protein sequence ID" value="MCQ4333892.1"/>
    <property type="molecule type" value="Genomic_DNA"/>
</dbReference>
<reference evidence="2" key="1">
    <citation type="journal article" date="2023" name="Front. Microbiol.">
        <title>Genomic-based phylogenetic and metabolic analyses of the genus Natronomonas, and description of Natronomonas aquatica sp. nov.</title>
        <authorList>
            <person name="Garcia-Roldan A."/>
            <person name="Duran-Viseras A."/>
            <person name="de la Haba R.R."/>
            <person name="Corral P."/>
            <person name="Sanchez-Porro C."/>
            <person name="Ventosa A."/>
        </authorList>
    </citation>
    <scope>NUCLEOTIDE SEQUENCE</scope>
    <source>
        <strain evidence="2">F2-12</strain>
    </source>
</reference>
<dbReference type="AlphaFoldDB" id="A0A9R1D715"/>
<evidence type="ECO:0000256" key="1">
    <source>
        <dbReference type="SAM" id="Phobius"/>
    </source>
</evidence>
<keyword evidence="1" id="KW-0472">Membrane</keyword>
<keyword evidence="3" id="KW-1185">Reference proteome</keyword>
<evidence type="ECO:0000313" key="3">
    <source>
        <dbReference type="Proteomes" id="UP001139494"/>
    </source>
</evidence>
<dbReference type="Proteomes" id="UP001139494">
    <property type="component" value="Unassembled WGS sequence"/>
</dbReference>
<evidence type="ECO:0000313" key="2">
    <source>
        <dbReference type="EMBL" id="MCQ4333892.1"/>
    </source>
</evidence>